<dbReference type="PANTHER" id="PTHR11562:SF17">
    <property type="entry name" value="RE54080P-RELATED"/>
    <property type="match status" value="1"/>
</dbReference>
<comment type="similarity">
    <text evidence="2">Belongs to the cation diffusion facilitator (CDF) transporter (TC 2.A.4) family. SLC30A subfamily.</text>
</comment>
<keyword evidence="13" id="KW-1185">Reference proteome</keyword>
<comment type="caution">
    <text evidence="12">The sequence shown here is derived from an EMBL/GenBank/DDBJ whole genome shotgun (WGS) entry which is preliminary data.</text>
</comment>
<dbReference type="InterPro" id="IPR027470">
    <property type="entry name" value="Cation_efflux_CTD"/>
</dbReference>
<keyword evidence="3" id="KW-0813">Transport</keyword>
<dbReference type="GO" id="GO:0005886">
    <property type="term" value="C:plasma membrane"/>
    <property type="evidence" value="ECO:0007669"/>
    <property type="project" value="TreeGrafter"/>
</dbReference>
<keyword evidence="4 9" id="KW-0812">Transmembrane</keyword>
<feature type="compositionally biased region" description="Basic and acidic residues" evidence="8">
    <location>
        <begin position="294"/>
        <end position="307"/>
    </location>
</feature>
<dbReference type="SUPFAM" id="SSF161111">
    <property type="entry name" value="Cation efflux protein transmembrane domain-like"/>
    <property type="match status" value="1"/>
</dbReference>
<keyword evidence="6" id="KW-0406">Ion transport</keyword>
<evidence type="ECO:0000256" key="9">
    <source>
        <dbReference type="SAM" id="Phobius"/>
    </source>
</evidence>
<protein>
    <submittedName>
        <fullName evidence="12">Cation diffusion facilitator family transporter</fullName>
    </submittedName>
</protein>
<sequence>MQNQSMTGKRFFAVTLLNVLITVVEIIGGLISGSLALLSDAFHNLGDSFSIILGYVASVISGKPETSRRTYGYRRAEILAALVNATFLIVVSVFLIIEAVKRLNHPTHINGGIMLTVAVIGFVANLVSALLLHSGSHDNLNVKATYLHILSDALSSVAVILGGLILTFVNVSWLDPLLTIAVAVYIAYEACPIIMQTLKILMQSAPNLDYEAIARDLKDLKGVNDVHHIHAWMIDEHRIIFSAHLNCDDLPLSQIEPIYGEVENLLHDKYGICHVTIQAECHRGSDEQLFNTPGDKKNMGSDASFKK</sequence>
<comment type="subcellular location">
    <subcellularLocation>
        <location evidence="1">Membrane</location>
        <topology evidence="1">Multi-pass membrane protein</topology>
    </subcellularLocation>
</comment>
<gene>
    <name evidence="12" type="ORF">FD27_GL000337</name>
</gene>
<evidence type="ECO:0000259" key="10">
    <source>
        <dbReference type="Pfam" id="PF01545"/>
    </source>
</evidence>
<evidence type="ECO:0000256" key="4">
    <source>
        <dbReference type="ARBA" id="ARBA00022692"/>
    </source>
</evidence>
<reference evidence="12 13" key="1">
    <citation type="journal article" date="2015" name="Genome Announc.">
        <title>Expanding the biotechnology potential of lactobacilli through comparative genomics of 213 strains and associated genera.</title>
        <authorList>
            <person name="Sun Z."/>
            <person name="Harris H.M."/>
            <person name="McCann A."/>
            <person name="Guo C."/>
            <person name="Argimon S."/>
            <person name="Zhang W."/>
            <person name="Yang X."/>
            <person name="Jeffery I.B."/>
            <person name="Cooney J.C."/>
            <person name="Kagawa T.F."/>
            <person name="Liu W."/>
            <person name="Song Y."/>
            <person name="Salvetti E."/>
            <person name="Wrobel A."/>
            <person name="Rasinkangas P."/>
            <person name="Parkhill J."/>
            <person name="Rea M.C."/>
            <person name="O'Sullivan O."/>
            <person name="Ritari J."/>
            <person name="Douillard F.P."/>
            <person name="Paul Ross R."/>
            <person name="Yang R."/>
            <person name="Briner A.E."/>
            <person name="Felis G.E."/>
            <person name="de Vos W.M."/>
            <person name="Barrangou R."/>
            <person name="Klaenhammer T.R."/>
            <person name="Caufield P.W."/>
            <person name="Cui Y."/>
            <person name="Zhang H."/>
            <person name="O'Toole P.W."/>
        </authorList>
    </citation>
    <scope>NUCLEOTIDE SEQUENCE [LARGE SCALE GENOMIC DNA]</scope>
    <source>
        <strain evidence="12 13">DSM 13145</strain>
    </source>
</reference>
<evidence type="ECO:0000256" key="6">
    <source>
        <dbReference type="ARBA" id="ARBA00023065"/>
    </source>
</evidence>
<dbReference type="InterPro" id="IPR002524">
    <property type="entry name" value="Cation_efflux"/>
</dbReference>
<accession>A0A0R1P6P5</accession>
<dbReference type="EMBL" id="AZER01000013">
    <property type="protein sequence ID" value="KRL28063.1"/>
    <property type="molecule type" value="Genomic_DNA"/>
</dbReference>
<feature type="transmembrane region" description="Helical" evidence="9">
    <location>
        <begin position="153"/>
        <end position="171"/>
    </location>
</feature>
<evidence type="ECO:0000256" key="8">
    <source>
        <dbReference type="SAM" id="MobiDB-lite"/>
    </source>
</evidence>
<dbReference type="RefSeq" id="WP_057749193.1">
    <property type="nucleotide sequence ID" value="NZ_AZER01000013.1"/>
</dbReference>
<evidence type="ECO:0000256" key="2">
    <source>
        <dbReference type="ARBA" id="ARBA00008873"/>
    </source>
</evidence>
<dbReference type="AlphaFoldDB" id="A0A0R1P6P5"/>
<evidence type="ECO:0000313" key="12">
    <source>
        <dbReference type="EMBL" id="KRL28063.1"/>
    </source>
</evidence>
<dbReference type="InterPro" id="IPR036837">
    <property type="entry name" value="Cation_efflux_CTD_sf"/>
</dbReference>
<dbReference type="Proteomes" id="UP000051445">
    <property type="component" value="Unassembled WGS sequence"/>
</dbReference>
<dbReference type="OrthoDB" id="9809646at2"/>
<dbReference type="InterPro" id="IPR058533">
    <property type="entry name" value="Cation_efflux_TM"/>
</dbReference>
<feature type="transmembrane region" description="Helical" evidence="9">
    <location>
        <begin position="49"/>
        <end position="66"/>
    </location>
</feature>
<feature type="transmembrane region" description="Helical" evidence="9">
    <location>
        <begin position="109"/>
        <end position="132"/>
    </location>
</feature>
<dbReference type="STRING" id="1423746.FD27_GL000337"/>
<dbReference type="NCBIfam" id="TIGR01297">
    <property type="entry name" value="CDF"/>
    <property type="match status" value="1"/>
</dbReference>
<dbReference type="GO" id="GO:0005385">
    <property type="term" value="F:zinc ion transmembrane transporter activity"/>
    <property type="evidence" value="ECO:0007669"/>
    <property type="project" value="TreeGrafter"/>
</dbReference>
<dbReference type="Pfam" id="PF16916">
    <property type="entry name" value="ZT_dimer"/>
    <property type="match status" value="1"/>
</dbReference>
<dbReference type="PANTHER" id="PTHR11562">
    <property type="entry name" value="CATION EFFLUX PROTEIN/ ZINC TRANSPORTER"/>
    <property type="match status" value="1"/>
</dbReference>
<feature type="domain" description="Cation efflux protein cytoplasmic" evidence="11">
    <location>
        <begin position="206"/>
        <end position="280"/>
    </location>
</feature>
<name>A0A0R1P6P5_9LACO</name>
<feature type="region of interest" description="Disordered" evidence="8">
    <location>
        <begin position="288"/>
        <end position="307"/>
    </location>
</feature>
<feature type="transmembrane region" description="Helical" evidence="9">
    <location>
        <begin position="177"/>
        <end position="195"/>
    </location>
</feature>
<evidence type="ECO:0000256" key="5">
    <source>
        <dbReference type="ARBA" id="ARBA00022989"/>
    </source>
</evidence>
<evidence type="ECO:0000313" key="13">
    <source>
        <dbReference type="Proteomes" id="UP000051445"/>
    </source>
</evidence>
<evidence type="ECO:0000256" key="1">
    <source>
        <dbReference type="ARBA" id="ARBA00004141"/>
    </source>
</evidence>
<feature type="transmembrane region" description="Helical" evidence="9">
    <location>
        <begin position="78"/>
        <end position="97"/>
    </location>
</feature>
<dbReference type="Pfam" id="PF01545">
    <property type="entry name" value="Cation_efflux"/>
    <property type="match status" value="1"/>
</dbReference>
<keyword evidence="5 9" id="KW-1133">Transmembrane helix</keyword>
<dbReference type="InterPro" id="IPR027469">
    <property type="entry name" value="Cation_efflux_TMD_sf"/>
</dbReference>
<dbReference type="InterPro" id="IPR050681">
    <property type="entry name" value="CDF/SLC30A"/>
</dbReference>
<dbReference type="Gene3D" id="1.20.1510.10">
    <property type="entry name" value="Cation efflux protein transmembrane domain"/>
    <property type="match status" value="1"/>
</dbReference>
<dbReference type="SUPFAM" id="SSF160240">
    <property type="entry name" value="Cation efflux protein cytoplasmic domain-like"/>
    <property type="match status" value="1"/>
</dbReference>
<evidence type="ECO:0000259" key="11">
    <source>
        <dbReference type="Pfam" id="PF16916"/>
    </source>
</evidence>
<feature type="domain" description="Cation efflux protein transmembrane" evidence="10">
    <location>
        <begin position="12"/>
        <end position="202"/>
    </location>
</feature>
<dbReference type="PATRIC" id="fig|1423746.3.peg.344"/>
<keyword evidence="7 9" id="KW-0472">Membrane</keyword>
<organism evidence="12 13">
    <name type="scientific">Limosilactobacillus frumenti DSM 13145</name>
    <dbReference type="NCBI Taxonomy" id="1423746"/>
    <lineage>
        <taxon>Bacteria</taxon>
        <taxon>Bacillati</taxon>
        <taxon>Bacillota</taxon>
        <taxon>Bacilli</taxon>
        <taxon>Lactobacillales</taxon>
        <taxon>Lactobacillaceae</taxon>
        <taxon>Limosilactobacillus</taxon>
    </lineage>
</organism>
<feature type="transmembrane region" description="Helical" evidence="9">
    <location>
        <begin position="12"/>
        <end position="37"/>
    </location>
</feature>
<evidence type="ECO:0000256" key="3">
    <source>
        <dbReference type="ARBA" id="ARBA00022448"/>
    </source>
</evidence>
<evidence type="ECO:0000256" key="7">
    <source>
        <dbReference type="ARBA" id="ARBA00023136"/>
    </source>
</evidence>
<proteinExistence type="inferred from homology"/>